<dbReference type="EMBL" id="KQ414851">
    <property type="protein sequence ID" value="KOC60206.1"/>
    <property type="molecule type" value="Genomic_DNA"/>
</dbReference>
<proteinExistence type="predicted"/>
<organism evidence="2 3">
    <name type="scientific">Habropoda laboriosa</name>
    <dbReference type="NCBI Taxonomy" id="597456"/>
    <lineage>
        <taxon>Eukaryota</taxon>
        <taxon>Metazoa</taxon>
        <taxon>Ecdysozoa</taxon>
        <taxon>Arthropoda</taxon>
        <taxon>Hexapoda</taxon>
        <taxon>Insecta</taxon>
        <taxon>Pterygota</taxon>
        <taxon>Neoptera</taxon>
        <taxon>Endopterygota</taxon>
        <taxon>Hymenoptera</taxon>
        <taxon>Apocrita</taxon>
        <taxon>Aculeata</taxon>
        <taxon>Apoidea</taxon>
        <taxon>Anthophila</taxon>
        <taxon>Apidae</taxon>
        <taxon>Habropoda</taxon>
    </lineage>
</organism>
<dbReference type="Proteomes" id="UP000053825">
    <property type="component" value="Unassembled WGS sequence"/>
</dbReference>
<evidence type="ECO:0000256" key="1">
    <source>
        <dbReference type="SAM" id="MobiDB-lite"/>
    </source>
</evidence>
<keyword evidence="3" id="KW-1185">Reference proteome</keyword>
<accession>A0A0L7QNY3</accession>
<feature type="non-terminal residue" evidence="2">
    <location>
        <position position="1"/>
    </location>
</feature>
<feature type="region of interest" description="Disordered" evidence="1">
    <location>
        <begin position="15"/>
        <end position="54"/>
    </location>
</feature>
<reference evidence="2 3" key="1">
    <citation type="submission" date="2015-07" db="EMBL/GenBank/DDBJ databases">
        <title>The genome of Habropoda laboriosa.</title>
        <authorList>
            <person name="Pan H."/>
            <person name="Kapheim K."/>
        </authorList>
    </citation>
    <scope>NUCLEOTIDE SEQUENCE [LARGE SCALE GENOMIC DNA]</scope>
    <source>
        <strain evidence="2">0110345459</strain>
    </source>
</reference>
<name>A0A0L7QNY3_9HYME</name>
<evidence type="ECO:0000313" key="2">
    <source>
        <dbReference type="EMBL" id="KOC60206.1"/>
    </source>
</evidence>
<dbReference type="AlphaFoldDB" id="A0A0L7QNY3"/>
<protein>
    <submittedName>
        <fullName evidence="2">Uncharacterized protein</fullName>
    </submittedName>
</protein>
<feature type="compositionally biased region" description="Polar residues" evidence="1">
    <location>
        <begin position="37"/>
        <end position="54"/>
    </location>
</feature>
<evidence type="ECO:0000313" key="3">
    <source>
        <dbReference type="Proteomes" id="UP000053825"/>
    </source>
</evidence>
<sequence length="54" mass="6303">RVHRDTKSFLFDNEESAYLPQWPPGKRFSSNPEKDQTSITDLPRSNNSTPTPRR</sequence>
<gene>
    <name evidence="2" type="ORF">WH47_07788</name>
</gene>